<dbReference type="UniPathway" id="UPA00074">
    <property type="reaction ID" value="UER00132"/>
</dbReference>
<dbReference type="InterPro" id="IPR004769">
    <property type="entry name" value="Pur_lyase"/>
</dbReference>
<sequence length="454" mass="49226">MIPRYTSPEMAALWSPETKFATWLEIELLAAEAQARAGMVPEEAARRLRERARVGSVARIDEIEARETRHDVVAFLRVVGESVGDDARYLHLGLGSSDVVDTALSVLMVRAADLIGAALGRLHRALAALANGHRYTIMAGRTHGVHAEPVTFGLKAALWYAEVERGVERLRRAREVIGVGKISGEVGTFAHTPPEVEAFVCERLGLKPAPASSQVIQRDRHAEYLAHLAVVAGTLEKIATEIRQLARTEVREVEEPFHEGQTGSSAMPHKRNPILSERVAGLARVVRGHAVVAFENIALWGERDITHSSAERVIIPDATSLLDYMARTLAAVIEGLRVYPDRMRENLERTGGLVFSHRVLLALLDGGRSRDEAYRIVQSAAMRAWEGHGRFRDLLRASGALSDAELDACFDPADALGHVDEIFVRVGLGEGPAAPAGRAARPGPGARTGGPADA</sequence>
<evidence type="ECO:0000256" key="8">
    <source>
        <dbReference type="ARBA" id="ARBA00024477"/>
    </source>
</evidence>
<dbReference type="Pfam" id="PF00206">
    <property type="entry name" value="Lyase_1"/>
    <property type="match status" value="1"/>
</dbReference>
<dbReference type="PRINTS" id="PR00149">
    <property type="entry name" value="FUMRATELYASE"/>
</dbReference>
<comment type="similarity">
    <text evidence="3 12">Belongs to the lyase 1 family. Adenylosuccinate lyase subfamily.</text>
</comment>
<gene>
    <name evidence="15" type="ORF">E6H04_01795</name>
</gene>
<comment type="caution">
    <text evidence="15">The sequence shown here is derived from an EMBL/GenBank/DDBJ whole genome shotgun (WGS) entry which is preliminary data.</text>
</comment>
<evidence type="ECO:0000256" key="11">
    <source>
        <dbReference type="NCBIfam" id="TIGR00928"/>
    </source>
</evidence>
<feature type="domain" description="Adenylosuccinate lyase C-terminal" evidence="14">
    <location>
        <begin position="351"/>
        <end position="427"/>
    </location>
</feature>
<comment type="pathway">
    <text evidence="2 12">Purine metabolism; AMP biosynthesis via de novo pathway; AMP from IMP: step 2/2.</text>
</comment>
<dbReference type="InterPro" id="IPR022761">
    <property type="entry name" value="Fumarate_lyase_N"/>
</dbReference>
<dbReference type="EMBL" id="VBAO01000045">
    <property type="protein sequence ID" value="TMI84132.1"/>
    <property type="molecule type" value="Genomic_DNA"/>
</dbReference>
<dbReference type="InterPro" id="IPR000362">
    <property type="entry name" value="Fumarate_lyase_fam"/>
</dbReference>
<dbReference type="GO" id="GO:0006189">
    <property type="term" value="P:'de novo' IMP biosynthetic process"/>
    <property type="evidence" value="ECO:0007669"/>
    <property type="project" value="UniProtKB-UniPathway"/>
</dbReference>
<dbReference type="SMART" id="SM00998">
    <property type="entry name" value="ADSL_C"/>
    <property type="match status" value="1"/>
</dbReference>
<evidence type="ECO:0000256" key="12">
    <source>
        <dbReference type="RuleBase" id="RU361172"/>
    </source>
</evidence>
<dbReference type="SUPFAM" id="SSF48557">
    <property type="entry name" value="L-aspartase-like"/>
    <property type="match status" value="1"/>
</dbReference>
<dbReference type="InterPro" id="IPR019468">
    <property type="entry name" value="AdenyloSucc_lyase_C"/>
</dbReference>
<comment type="pathway">
    <text evidence="1 12">Purine metabolism; IMP biosynthesis via de novo pathway; 5-amino-1-(5-phospho-D-ribosyl)imidazole-4-carboxamide from 5-amino-1-(5-phospho-D-ribosyl)imidazole-4-carboxylate: step 2/2.</text>
</comment>
<evidence type="ECO:0000256" key="3">
    <source>
        <dbReference type="ARBA" id="ARBA00008273"/>
    </source>
</evidence>
<keyword evidence="6 12" id="KW-0658">Purine biosynthesis</keyword>
<dbReference type="Gene3D" id="1.20.200.10">
    <property type="entry name" value="Fumarase/aspartase (Central domain)"/>
    <property type="match status" value="1"/>
</dbReference>
<dbReference type="PRINTS" id="PR00145">
    <property type="entry name" value="ARGSUCLYASE"/>
</dbReference>
<dbReference type="PANTHER" id="PTHR43172">
    <property type="entry name" value="ADENYLOSUCCINATE LYASE"/>
    <property type="match status" value="1"/>
</dbReference>
<evidence type="ECO:0000313" key="16">
    <source>
        <dbReference type="Proteomes" id="UP000320048"/>
    </source>
</evidence>
<proteinExistence type="inferred from homology"/>
<dbReference type="InterPro" id="IPR008948">
    <property type="entry name" value="L-Aspartase-like"/>
</dbReference>
<dbReference type="CDD" id="cd01360">
    <property type="entry name" value="Adenylsuccinate_lyase_1"/>
    <property type="match status" value="1"/>
</dbReference>
<dbReference type="GO" id="GO:0005829">
    <property type="term" value="C:cytosol"/>
    <property type="evidence" value="ECO:0007669"/>
    <property type="project" value="TreeGrafter"/>
</dbReference>
<dbReference type="Proteomes" id="UP000320048">
    <property type="component" value="Unassembled WGS sequence"/>
</dbReference>
<accession>A0A537JLH7</accession>
<comment type="catalytic activity">
    <reaction evidence="10">
        <text>N(6)-(1,2-dicarboxyethyl)-AMP = fumarate + AMP</text>
        <dbReference type="Rhea" id="RHEA:16853"/>
        <dbReference type="ChEBI" id="CHEBI:29806"/>
        <dbReference type="ChEBI" id="CHEBI:57567"/>
        <dbReference type="ChEBI" id="CHEBI:456215"/>
        <dbReference type="EC" id="4.3.2.2"/>
    </reaction>
    <physiologicalReaction direction="left-to-right" evidence="10">
        <dbReference type="Rhea" id="RHEA:16854"/>
    </physiologicalReaction>
</comment>
<evidence type="ECO:0000259" key="14">
    <source>
        <dbReference type="SMART" id="SM00998"/>
    </source>
</evidence>
<dbReference type="InterPro" id="IPR024083">
    <property type="entry name" value="Fumarase/histidase_N"/>
</dbReference>
<evidence type="ECO:0000256" key="5">
    <source>
        <dbReference type="ARBA" id="ARBA00017058"/>
    </source>
</evidence>
<dbReference type="PANTHER" id="PTHR43172:SF1">
    <property type="entry name" value="ADENYLOSUCCINATE LYASE"/>
    <property type="match status" value="1"/>
</dbReference>
<dbReference type="GO" id="GO:0070626">
    <property type="term" value="F:(S)-2-(5-amino-1-(5-phospho-D-ribosyl)imidazole-4-carboxamido) succinate lyase (fumarate-forming) activity"/>
    <property type="evidence" value="ECO:0007669"/>
    <property type="project" value="TreeGrafter"/>
</dbReference>
<evidence type="ECO:0000256" key="7">
    <source>
        <dbReference type="ARBA" id="ARBA00023239"/>
    </source>
</evidence>
<evidence type="ECO:0000256" key="6">
    <source>
        <dbReference type="ARBA" id="ARBA00022755"/>
    </source>
</evidence>
<dbReference type="InterPro" id="IPR020557">
    <property type="entry name" value="Fumarate_lyase_CS"/>
</dbReference>
<dbReference type="FunFam" id="1.20.200.10:FF:000008">
    <property type="entry name" value="Adenylosuccinate lyase"/>
    <property type="match status" value="1"/>
</dbReference>
<dbReference type="GO" id="GO:0044208">
    <property type="term" value="P:'de novo' AMP biosynthetic process"/>
    <property type="evidence" value="ECO:0007669"/>
    <property type="project" value="UniProtKB-UniPathway"/>
</dbReference>
<dbReference type="Gene3D" id="1.10.40.30">
    <property type="entry name" value="Fumarase/aspartase (C-terminal domain)"/>
    <property type="match status" value="1"/>
</dbReference>
<dbReference type="PROSITE" id="PS00163">
    <property type="entry name" value="FUMARATE_LYASES"/>
    <property type="match status" value="1"/>
</dbReference>
<protein>
    <recommendedName>
        <fullName evidence="5 11">Adenylosuccinate lyase</fullName>
        <shortName evidence="12">ASL</shortName>
        <ecNumber evidence="4 11">4.3.2.2</ecNumber>
    </recommendedName>
    <alternativeName>
        <fullName evidence="9 12">Adenylosuccinase</fullName>
    </alternativeName>
</protein>
<organism evidence="15 16">
    <name type="scientific">Candidatus Segetimicrobium genomatis</name>
    <dbReference type="NCBI Taxonomy" id="2569760"/>
    <lineage>
        <taxon>Bacteria</taxon>
        <taxon>Bacillati</taxon>
        <taxon>Candidatus Sysuimicrobiota</taxon>
        <taxon>Candidatus Sysuimicrobiia</taxon>
        <taxon>Candidatus Sysuimicrobiales</taxon>
        <taxon>Candidatus Segetimicrobiaceae</taxon>
        <taxon>Candidatus Segetimicrobium</taxon>
    </lineage>
</organism>
<comment type="catalytic activity">
    <reaction evidence="8">
        <text>(2S)-2-[5-amino-1-(5-phospho-beta-D-ribosyl)imidazole-4-carboxamido]succinate = 5-amino-1-(5-phospho-beta-D-ribosyl)imidazole-4-carboxamide + fumarate</text>
        <dbReference type="Rhea" id="RHEA:23920"/>
        <dbReference type="ChEBI" id="CHEBI:29806"/>
        <dbReference type="ChEBI" id="CHEBI:58443"/>
        <dbReference type="ChEBI" id="CHEBI:58475"/>
        <dbReference type="EC" id="4.3.2.2"/>
    </reaction>
    <physiologicalReaction direction="left-to-right" evidence="8">
        <dbReference type="Rhea" id="RHEA:23921"/>
    </physiologicalReaction>
</comment>
<name>A0A537JLH7_9BACT</name>
<dbReference type="EC" id="4.3.2.2" evidence="4 11"/>
<keyword evidence="7 12" id="KW-0456">Lyase</keyword>
<dbReference type="GO" id="GO:0004018">
    <property type="term" value="F:N6-(1,2-dicarboxyethyl)AMP AMP-lyase (fumarate-forming) activity"/>
    <property type="evidence" value="ECO:0007669"/>
    <property type="project" value="UniProtKB-UniRule"/>
</dbReference>
<dbReference type="NCBIfam" id="TIGR00928">
    <property type="entry name" value="purB"/>
    <property type="match status" value="1"/>
</dbReference>
<dbReference type="Gene3D" id="1.10.275.10">
    <property type="entry name" value="Fumarase/aspartase (N-terminal domain)"/>
    <property type="match status" value="1"/>
</dbReference>
<evidence type="ECO:0000313" key="15">
    <source>
        <dbReference type="EMBL" id="TMI84132.1"/>
    </source>
</evidence>
<evidence type="ECO:0000256" key="9">
    <source>
        <dbReference type="ARBA" id="ARBA00030717"/>
    </source>
</evidence>
<feature type="region of interest" description="Disordered" evidence="13">
    <location>
        <begin position="433"/>
        <end position="454"/>
    </location>
</feature>
<reference evidence="15 16" key="1">
    <citation type="journal article" date="2019" name="Nat. Microbiol.">
        <title>Mediterranean grassland soil C-N compound turnover is dependent on rainfall and depth, and is mediated by genomically divergent microorganisms.</title>
        <authorList>
            <person name="Diamond S."/>
            <person name="Andeer P.F."/>
            <person name="Li Z."/>
            <person name="Crits-Christoph A."/>
            <person name="Burstein D."/>
            <person name="Anantharaman K."/>
            <person name="Lane K.R."/>
            <person name="Thomas B.C."/>
            <person name="Pan C."/>
            <person name="Northen T.R."/>
            <person name="Banfield J.F."/>
        </authorList>
    </citation>
    <scope>NUCLEOTIDE SEQUENCE [LARGE SCALE GENOMIC DNA]</scope>
    <source>
        <strain evidence="15">NP_7</strain>
    </source>
</reference>
<evidence type="ECO:0000256" key="13">
    <source>
        <dbReference type="SAM" id="MobiDB-lite"/>
    </source>
</evidence>
<evidence type="ECO:0000256" key="10">
    <source>
        <dbReference type="ARBA" id="ARBA00049115"/>
    </source>
</evidence>
<dbReference type="AlphaFoldDB" id="A0A537JLH7"/>
<evidence type="ECO:0000256" key="1">
    <source>
        <dbReference type="ARBA" id="ARBA00004706"/>
    </source>
</evidence>
<dbReference type="Pfam" id="PF10397">
    <property type="entry name" value="ADSL_C"/>
    <property type="match status" value="1"/>
</dbReference>
<evidence type="ECO:0000256" key="4">
    <source>
        <dbReference type="ARBA" id="ARBA00012339"/>
    </source>
</evidence>
<evidence type="ECO:0000256" key="2">
    <source>
        <dbReference type="ARBA" id="ARBA00004734"/>
    </source>
</evidence>
<dbReference type="UniPathway" id="UPA00075">
    <property type="reaction ID" value="UER00336"/>
</dbReference>